<evidence type="ECO:0000313" key="7">
    <source>
        <dbReference type="EMBL" id="EGT56824.1"/>
    </source>
</evidence>
<evidence type="ECO:0000256" key="1">
    <source>
        <dbReference type="ARBA" id="ARBA00004141"/>
    </source>
</evidence>
<dbReference type="eggNOG" id="KOG3547">
    <property type="taxonomic scope" value="Eukaryota"/>
</dbReference>
<dbReference type="HOGENOM" id="CLU_1257059_0_0_1"/>
<reference evidence="8" key="1">
    <citation type="submission" date="2011-07" db="EMBL/GenBank/DDBJ databases">
        <authorList>
            <consortium name="Caenorhabditis brenneri Sequencing and Analysis Consortium"/>
            <person name="Wilson R.K."/>
        </authorList>
    </citation>
    <scope>NUCLEOTIDE SEQUENCE [LARGE SCALE GENOMIC DNA]</scope>
    <source>
        <strain evidence="8">PB2801</strain>
    </source>
</reference>
<name>G0PHN0_CAEBE</name>
<dbReference type="GO" id="GO:0034707">
    <property type="term" value="C:chloride channel complex"/>
    <property type="evidence" value="ECO:0007669"/>
    <property type="project" value="UniProtKB-KW"/>
</dbReference>
<keyword evidence="3" id="KW-1133">Transmembrane helix</keyword>
<evidence type="ECO:0000313" key="8">
    <source>
        <dbReference type="Proteomes" id="UP000008068"/>
    </source>
</evidence>
<dbReference type="InParanoid" id="G0PHN0"/>
<keyword evidence="6" id="KW-0407">Ion channel</keyword>
<dbReference type="PANTHER" id="PTHR10736">
    <property type="entry name" value="BESTROPHIN"/>
    <property type="match status" value="1"/>
</dbReference>
<dbReference type="STRING" id="135651.G0PHN0"/>
<dbReference type="AlphaFoldDB" id="G0PHN0"/>
<keyword evidence="6" id="KW-0813">Transport</keyword>
<proteinExistence type="inferred from homology"/>
<dbReference type="OrthoDB" id="201595at2759"/>
<dbReference type="Proteomes" id="UP000008068">
    <property type="component" value="Unassembled WGS sequence"/>
</dbReference>
<protein>
    <recommendedName>
        <fullName evidence="6">Bestrophin homolog</fullName>
    </recommendedName>
</protein>
<gene>
    <name evidence="7" type="ORF">CAEBREN_32182</name>
</gene>
<dbReference type="Pfam" id="PF01062">
    <property type="entry name" value="Bestrophin"/>
    <property type="match status" value="1"/>
</dbReference>
<comment type="similarity">
    <text evidence="5 6">Belongs to the anion channel-forming bestrophin (TC 1.A.46) family. Calcium-sensitive chloride channel subfamily.</text>
</comment>
<dbReference type="InterPro" id="IPR021134">
    <property type="entry name" value="Bestrophin-like"/>
</dbReference>
<organism evidence="8">
    <name type="scientific">Caenorhabditis brenneri</name>
    <name type="common">Nematode worm</name>
    <dbReference type="NCBI Taxonomy" id="135651"/>
    <lineage>
        <taxon>Eukaryota</taxon>
        <taxon>Metazoa</taxon>
        <taxon>Ecdysozoa</taxon>
        <taxon>Nematoda</taxon>
        <taxon>Chromadorea</taxon>
        <taxon>Rhabditida</taxon>
        <taxon>Rhabditina</taxon>
        <taxon>Rhabditomorpha</taxon>
        <taxon>Rhabditoidea</taxon>
        <taxon>Rhabditidae</taxon>
        <taxon>Peloderinae</taxon>
        <taxon>Caenorhabditis</taxon>
    </lineage>
</organism>
<keyword evidence="6" id="KW-0406">Ion transport</keyword>
<dbReference type="InterPro" id="IPR000615">
    <property type="entry name" value="Bestrophin"/>
</dbReference>
<keyword evidence="6" id="KW-0869">Chloride channel</keyword>
<comment type="subcellular location">
    <subcellularLocation>
        <location evidence="6">Cell membrane</location>
        <topology evidence="6">Multi-pass membrane protein</topology>
    </subcellularLocation>
    <subcellularLocation>
        <location evidence="1">Membrane</location>
        <topology evidence="1">Multi-pass membrane protein</topology>
    </subcellularLocation>
</comment>
<keyword evidence="2" id="KW-0812">Transmembrane</keyword>
<evidence type="ECO:0000256" key="6">
    <source>
        <dbReference type="RuleBase" id="RU363126"/>
    </source>
</evidence>
<evidence type="ECO:0000256" key="4">
    <source>
        <dbReference type="ARBA" id="ARBA00023136"/>
    </source>
</evidence>
<evidence type="ECO:0000256" key="5">
    <source>
        <dbReference type="ARBA" id="ARBA00034769"/>
    </source>
</evidence>
<dbReference type="EMBL" id="GL380495">
    <property type="protein sequence ID" value="EGT56824.1"/>
    <property type="molecule type" value="Genomic_DNA"/>
</dbReference>
<sequence length="220" mass="26072">MIHNSRRDVSTKIRLRFPCLRNIIDAGLLTEKEYEKLQDINEPSPGIRWLTPLHWVQQLIDAEIAAGRGNANFVSVAMNELKAFRISFRRLYCHDWVCVPLVYTQVGQDLMRPFGLDDDDFELSYILDRNIVTSFTIVDSLQDDDPPKFEEDVFWKHHSEQQQMHQNMFLPKVPSSLKWGRIDLSRNAHKHPPKLHTYLEMKHQDPEEYKNRKNNKFIAW</sequence>
<keyword evidence="6" id="KW-0868">Chloride</keyword>
<evidence type="ECO:0000256" key="2">
    <source>
        <dbReference type="ARBA" id="ARBA00022692"/>
    </source>
</evidence>
<accession>G0PHN0</accession>
<keyword evidence="8" id="KW-1185">Reference proteome</keyword>
<keyword evidence="4" id="KW-0472">Membrane</keyword>
<comment type="function">
    <text evidence="6">Forms chloride channels.</text>
</comment>
<dbReference type="GO" id="GO:0005254">
    <property type="term" value="F:chloride channel activity"/>
    <property type="evidence" value="ECO:0007669"/>
    <property type="project" value="UniProtKB-KW"/>
</dbReference>
<dbReference type="GO" id="GO:0005886">
    <property type="term" value="C:plasma membrane"/>
    <property type="evidence" value="ECO:0007669"/>
    <property type="project" value="UniProtKB-SubCell"/>
</dbReference>
<dbReference type="PANTHER" id="PTHR10736:SF60">
    <property type="entry name" value="BESTROPHIN HOMOLOG 9"/>
    <property type="match status" value="1"/>
</dbReference>
<keyword evidence="6" id="KW-1003">Cell membrane</keyword>
<evidence type="ECO:0000256" key="3">
    <source>
        <dbReference type="ARBA" id="ARBA00022989"/>
    </source>
</evidence>